<organism evidence="2 3">
    <name type="scientific">Prochlorothrix hollandica PCC 9006 = CALU 1027</name>
    <dbReference type="NCBI Taxonomy" id="317619"/>
    <lineage>
        <taxon>Bacteria</taxon>
        <taxon>Bacillati</taxon>
        <taxon>Cyanobacteriota</taxon>
        <taxon>Cyanophyceae</taxon>
        <taxon>Prochlorotrichales</taxon>
        <taxon>Prochlorotrichaceae</taxon>
        <taxon>Prochlorothrix</taxon>
    </lineage>
</organism>
<protein>
    <submittedName>
        <fullName evidence="2">Uncharacterized protein</fullName>
    </submittedName>
</protein>
<evidence type="ECO:0000313" key="3">
    <source>
        <dbReference type="Proteomes" id="UP000034681"/>
    </source>
</evidence>
<dbReference type="eggNOG" id="COG0699">
    <property type="taxonomic scope" value="Bacteria"/>
</dbReference>
<feature type="coiled-coil region" evidence="1">
    <location>
        <begin position="536"/>
        <end position="570"/>
    </location>
</feature>
<evidence type="ECO:0000313" key="2">
    <source>
        <dbReference type="EMBL" id="KKJ00697.1"/>
    </source>
</evidence>
<dbReference type="EMBL" id="AJTX02000003">
    <property type="protein sequence ID" value="KKJ00697.1"/>
    <property type="molecule type" value="Genomic_DNA"/>
</dbReference>
<dbReference type="AlphaFoldDB" id="A0A0M2Q252"/>
<dbReference type="Proteomes" id="UP000034681">
    <property type="component" value="Unassembled WGS sequence"/>
</dbReference>
<gene>
    <name evidence="2" type="ORF">PROH_05270</name>
</gene>
<evidence type="ECO:0000256" key="1">
    <source>
        <dbReference type="SAM" id="Coils"/>
    </source>
</evidence>
<sequence length="570" mass="65723">RLEQLKIEIKEILGLETLPDVIPFSARLLYYAQCAWGTTPVDSSSETVQADRHSLLSKLLDDCNNFIRLKSKGDRYLKSWKSELEDKVEEGDLINDEDLQELLGYALEWSGGLELWQCVRTRLDESFSSLVIYPALVRVFACYELLSSLLDILIQNRQIENREAVEHHRDEIARIRQTLQQSSKRVGKDFQQEVKDYIDALKSNDLSIIEKAKKKAQEKSRNGFGEIFGTVSDVEGEITASLVAVVRGAFEGNMPCYDLEEQLQAVISPTLAHDVARAYDKVYRRIQNDFSEKSGMLVRQVRSNDDKAKEQLALDEKCFRMLYFTMRTAITARAEFVIQAKAASFETALQSLVEDQLNRLQAYLSAEEVITPEMEEAIMSDLRKKLTSYVPKLPQDLFIIDADISQQGKQQREVVGRESVTVNKDKYRTRYKTETYEEGSCFSESKTRSVPYQERYTVQETETRNVYDQVDYLELSLPTPQMMAKQWLGGVTKGKDRLWDILCDWITSRLNEVELIFEESVMEITALAERLLNDRLNLSEAEFEEQKQLLEQIQSLKQETDAAYQKLKKV</sequence>
<keyword evidence="3" id="KW-1185">Reference proteome</keyword>
<dbReference type="STRING" id="317619.GCA_000332315_04473"/>
<name>A0A0M2Q252_PROHO</name>
<reference evidence="2" key="1">
    <citation type="submission" date="2012-04" db="EMBL/GenBank/DDBJ databases">
        <authorList>
            <person name="Borisov I.G."/>
            <person name="Ivanikova N.V."/>
            <person name="Pinevich A.V."/>
        </authorList>
    </citation>
    <scope>NUCLEOTIDE SEQUENCE</scope>
    <source>
        <strain evidence="2">CALU 1027</strain>
    </source>
</reference>
<accession>A0A0M2Q252</accession>
<proteinExistence type="predicted"/>
<keyword evidence="1" id="KW-0175">Coiled coil</keyword>
<comment type="caution">
    <text evidence="2">The sequence shown here is derived from an EMBL/GenBank/DDBJ whole genome shotgun (WGS) entry which is preliminary data.</text>
</comment>
<feature type="non-terminal residue" evidence="2">
    <location>
        <position position="1"/>
    </location>
</feature>